<dbReference type="GO" id="GO:0016787">
    <property type="term" value="F:hydrolase activity"/>
    <property type="evidence" value="ECO:0007669"/>
    <property type="project" value="InterPro"/>
</dbReference>
<protein>
    <submittedName>
        <fullName evidence="2">Carboxymethylenebutenolidase</fullName>
    </submittedName>
</protein>
<dbReference type="InterPro" id="IPR029058">
    <property type="entry name" value="AB_hydrolase_fold"/>
</dbReference>
<dbReference type="SUPFAM" id="SSF53474">
    <property type="entry name" value="alpha/beta-Hydrolases"/>
    <property type="match status" value="1"/>
</dbReference>
<dbReference type="Gene3D" id="3.40.50.1820">
    <property type="entry name" value="alpha/beta hydrolase"/>
    <property type="match status" value="1"/>
</dbReference>
<dbReference type="RefSeq" id="WP_044425585.1">
    <property type="nucleotide sequence ID" value="NZ_BJYZ01000002.1"/>
</dbReference>
<organism evidence="2 3">
    <name type="scientific">Skermanella aerolata</name>
    <dbReference type="NCBI Taxonomy" id="393310"/>
    <lineage>
        <taxon>Bacteria</taxon>
        <taxon>Pseudomonadati</taxon>
        <taxon>Pseudomonadota</taxon>
        <taxon>Alphaproteobacteria</taxon>
        <taxon>Rhodospirillales</taxon>
        <taxon>Azospirillaceae</taxon>
        <taxon>Skermanella</taxon>
    </lineage>
</organism>
<keyword evidence="3" id="KW-1185">Reference proteome</keyword>
<dbReference type="InterPro" id="IPR002925">
    <property type="entry name" value="Dienelactn_hydro"/>
</dbReference>
<dbReference type="EMBL" id="BJYZ01000002">
    <property type="protein sequence ID" value="GEO36258.1"/>
    <property type="molecule type" value="Genomic_DNA"/>
</dbReference>
<dbReference type="Proteomes" id="UP000321523">
    <property type="component" value="Unassembled WGS sequence"/>
</dbReference>
<evidence type="ECO:0000313" key="3">
    <source>
        <dbReference type="Proteomes" id="UP000321523"/>
    </source>
</evidence>
<accession>A0A512DIF2</accession>
<reference evidence="2 3" key="1">
    <citation type="submission" date="2019-07" db="EMBL/GenBank/DDBJ databases">
        <title>Whole genome shotgun sequence of Skermanella aerolata NBRC 106429.</title>
        <authorList>
            <person name="Hosoyama A."/>
            <person name="Uohara A."/>
            <person name="Ohji S."/>
            <person name="Ichikawa N."/>
        </authorList>
    </citation>
    <scope>NUCLEOTIDE SEQUENCE [LARGE SCALE GENOMIC DNA]</scope>
    <source>
        <strain evidence="2 3">NBRC 106429</strain>
    </source>
</reference>
<dbReference type="InterPro" id="IPR051049">
    <property type="entry name" value="Dienelactone_hydrolase-like"/>
</dbReference>
<sequence>MPDMEVEVHDERMPAYLATPPDRPRAGGVVLIHEIFGLNKSMRTTADRFADAGFLTICPSLTWRLGKLEELEPGTDQALEEGRRRMAQLNDAQMLDDIKATVLHLREMDGCNGRVATVGFCMGGRLAWLMGCRGDTQANVAYYGTGIERHLTECAMLSRSFMMHIGEKDPFIPAETRKRIKERLCPVAGMSIHTYPEVGHGFARPGATGAEAQAAELANQRTVDFLNLNLR</sequence>
<dbReference type="AlphaFoldDB" id="A0A512DIF2"/>
<name>A0A512DIF2_9PROT</name>
<comment type="caution">
    <text evidence="2">The sequence shown here is derived from an EMBL/GenBank/DDBJ whole genome shotgun (WGS) entry which is preliminary data.</text>
</comment>
<gene>
    <name evidence="2" type="ORF">SAE02_04060</name>
</gene>
<dbReference type="PANTHER" id="PTHR46623">
    <property type="entry name" value="CARBOXYMETHYLENEBUTENOLIDASE-RELATED"/>
    <property type="match status" value="1"/>
</dbReference>
<evidence type="ECO:0000259" key="1">
    <source>
        <dbReference type="Pfam" id="PF01738"/>
    </source>
</evidence>
<proteinExistence type="predicted"/>
<feature type="domain" description="Dienelactone hydrolase" evidence="1">
    <location>
        <begin position="13"/>
        <end position="227"/>
    </location>
</feature>
<dbReference type="PANTHER" id="PTHR46623:SF6">
    <property type="entry name" value="ALPHA_BETA-HYDROLASES SUPERFAMILY PROTEIN"/>
    <property type="match status" value="1"/>
</dbReference>
<dbReference type="Pfam" id="PF01738">
    <property type="entry name" value="DLH"/>
    <property type="match status" value="1"/>
</dbReference>
<evidence type="ECO:0000313" key="2">
    <source>
        <dbReference type="EMBL" id="GEO36258.1"/>
    </source>
</evidence>